<keyword evidence="2" id="KW-1185">Reference proteome</keyword>
<dbReference type="STRING" id="28892.Metli_1030"/>
<dbReference type="RefSeq" id="WP_004038558.1">
    <property type="nucleotide sequence ID" value="NZ_CM001555.1"/>
</dbReference>
<evidence type="ECO:0000313" key="1">
    <source>
        <dbReference type="EMBL" id="EJG06988.1"/>
    </source>
</evidence>
<dbReference type="Proteomes" id="UP000005095">
    <property type="component" value="Chromosome"/>
</dbReference>
<accession>J1APY9</accession>
<organism evidence="1 2">
    <name type="scientific">Methanofollis liminatans DSM 4140</name>
    <dbReference type="NCBI Taxonomy" id="28892"/>
    <lineage>
        <taxon>Archaea</taxon>
        <taxon>Methanobacteriati</taxon>
        <taxon>Methanobacteriota</taxon>
        <taxon>Stenosarchaea group</taxon>
        <taxon>Methanomicrobia</taxon>
        <taxon>Methanomicrobiales</taxon>
        <taxon>Methanomicrobiaceae</taxon>
        <taxon>Methanofollis</taxon>
    </lineage>
</organism>
<reference evidence="1 2" key="1">
    <citation type="submission" date="2011-08" db="EMBL/GenBank/DDBJ databases">
        <title>The complete genome of Methanofollis liminatans DSM 4140.</title>
        <authorList>
            <consortium name="US DOE Joint Genome Institute (JGI-PGF)"/>
            <person name="Lucas S."/>
            <person name="Han J."/>
            <person name="Lapidus A."/>
            <person name="Bruce D."/>
            <person name="Goodwin L."/>
            <person name="Pitluck S."/>
            <person name="Peters L."/>
            <person name="Kyrpides N."/>
            <person name="Mavromatis K."/>
            <person name="Ivanova N."/>
            <person name="Mikhailova N."/>
            <person name="Lu M."/>
            <person name="Detter J.C."/>
            <person name="Tapia R."/>
            <person name="Han C."/>
            <person name="Land M."/>
            <person name="Hauser L."/>
            <person name="Markowitz V."/>
            <person name="Cheng J.-F."/>
            <person name="Hugenholtz P."/>
            <person name="Woyke T."/>
            <person name="Wu D."/>
            <person name="Spring S."/>
            <person name="Schuler E."/>
            <person name="Brambilla E."/>
            <person name="Klenk H.-P."/>
            <person name="Eisen J.A."/>
        </authorList>
    </citation>
    <scope>NUCLEOTIDE SEQUENCE [LARGE SCALE GENOMIC DNA]</scope>
    <source>
        <strain evidence="1 2">DSM 4140</strain>
    </source>
</reference>
<sequence length="306" mass="32542">MPPVNPRAPARTSTGPLPLIEGLNVEITSTNQGWISIVTRDGAAIVRDGPTPAAPWIDRRAPGRIAAAVHAAVPAIVRRAIRGALDQIFAAIRSSPDGSGIVSPAVARAIGATVRVQIETCDPPTYLVDLDGGRSLLFGSRDIAARRPIVLNERWLAVHPREPLNASGNDFGAIIDYWLSIAEEIDPTGDASPWEGAAEGLQIALAALTVYPTRDGLARSGLWQEPNGPLWVAGRLVRAALRDAGRGEDDANFSKYLRERGLIVHASTPHRVGGALIRAWGFDPDIRPEDARIAECAALDDEGATP</sequence>
<dbReference type="HOGENOM" id="CLU_929419_0_0_2"/>
<dbReference type="EMBL" id="CM001555">
    <property type="protein sequence ID" value="EJG06988.1"/>
    <property type="molecule type" value="Genomic_DNA"/>
</dbReference>
<evidence type="ECO:0000313" key="2">
    <source>
        <dbReference type="Proteomes" id="UP000005095"/>
    </source>
</evidence>
<dbReference type="AlphaFoldDB" id="J1APY9"/>
<proteinExistence type="predicted"/>
<protein>
    <submittedName>
        <fullName evidence="1">Uncharacterized protein</fullName>
    </submittedName>
</protein>
<name>J1APY9_9EURY</name>
<gene>
    <name evidence="1" type="ORF">Metli_1030</name>
</gene>